<dbReference type="Proteomes" id="UP000515591">
    <property type="component" value="Chromosome"/>
</dbReference>
<protein>
    <submittedName>
        <fullName evidence="1">Uncharacterized protein</fullName>
    </submittedName>
</protein>
<reference evidence="1 2" key="1">
    <citation type="submission" date="2019-12" db="EMBL/GenBank/DDBJ databases">
        <title>complete genome sequences of Pseudomonas otitidis str. WP8-S17-CRE-03 isolated from wastewater treatment plant effluent.</title>
        <authorList>
            <person name="Sekizuka T."/>
            <person name="Itokawa K."/>
            <person name="Yatsu K."/>
            <person name="Inamine Y."/>
            <person name="Kuroda M."/>
        </authorList>
    </citation>
    <scope>NUCLEOTIDE SEQUENCE [LARGE SCALE GENOMIC DNA]</scope>
    <source>
        <strain evidence="1 2">WP8-S17-CRE-03</strain>
    </source>
</reference>
<dbReference type="AlphaFoldDB" id="A0A6S5RRJ2"/>
<accession>A0A6S5RRJ2</accession>
<name>A0A6S5RRJ2_9GAMM</name>
<proteinExistence type="predicted"/>
<evidence type="ECO:0000313" key="2">
    <source>
        <dbReference type="Proteomes" id="UP000515591"/>
    </source>
</evidence>
<evidence type="ECO:0000313" key="1">
    <source>
        <dbReference type="EMBL" id="BBT17583.1"/>
    </source>
</evidence>
<sequence>MSRNPVRLHTWLRLQREGVAVSARADALCRALRGYPEVRQAYYLVWQAGAGIYTHEGSGQHLPPGQGDPLGASDERLFEQVAELGRLSLSAVRSVDCWLAGRLRRAGISHGQVFDLALEADQPGLLLVEVQPGVGLEWLGRWRNCCRRCWRSRQA</sequence>
<dbReference type="EMBL" id="AP022213">
    <property type="protein sequence ID" value="BBT17583.1"/>
    <property type="molecule type" value="Genomic_DNA"/>
</dbReference>
<dbReference type="RefSeq" id="WP_182850492.1">
    <property type="nucleotide sequence ID" value="NZ_AP022213.1"/>
</dbReference>
<gene>
    <name evidence="1" type="ORF">WP8S17C03_36320</name>
</gene>
<organism evidence="1 2">
    <name type="scientific">Metapseudomonas otitidis</name>
    <dbReference type="NCBI Taxonomy" id="319939"/>
    <lineage>
        <taxon>Bacteria</taxon>
        <taxon>Pseudomonadati</taxon>
        <taxon>Pseudomonadota</taxon>
        <taxon>Gammaproteobacteria</taxon>
        <taxon>Pseudomonadales</taxon>
        <taxon>Pseudomonadaceae</taxon>
        <taxon>Metapseudomonas</taxon>
    </lineage>
</organism>